<dbReference type="Gene3D" id="3.30.750.24">
    <property type="entry name" value="STAS domain"/>
    <property type="match status" value="1"/>
</dbReference>
<evidence type="ECO:0000256" key="1">
    <source>
        <dbReference type="SAM" id="MobiDB-lite"/>
    </source>
</evidence>
<organism evidence="3 4">
    <name type="scientific">Cellulomonas carbonis T26</name>
    <dbReference type="NCBI Taxonomy" id="947969"/>
    <lineage>
        <taxon>Bacteria</taxon>
        <taxon>Bacillati</taxon>
        <taxon>Actinomycetota</taxon>
        <taxon>Actinomycetes</taxon>
        <taxon>Micrococcales</taxon>
        <taxon>Cellulomonadaceae</taxon>
        <taxon>Cellulomonas</taxon>
    </lineage>
</organism>
<dbReference type="InterPro" id="IPR036513">
    <property type="entry name" value="STAS_dom_sf"/>
</dbReference>
<protein>
    <submittedName>
        <fullName evidence="3">Anti-anti-sigma factor</fullName>
    </submittedName>
</protein>
<dbReference type="EMBL" id="AXCY01000037">
    <property type="protein sequence ID" value="KGM10850.1"/>
    <property type="molecule type" value="Genomic_DNA"/>
</dbReference>
<comment type="caution">
    <text evidence="3">The sequence shown here is derived from an EMBL/GenBank/DDBJ whole genome shotgun (WGS) entry which is preliminary data.</text>
</comment>
<dbReference type="CDD" id="cd07043">
    <property type="entry name" value="STAS_anti-anti-sigma_factors"/>
    <property type="match status" value="1"/>
</dbReference>
<dbReference type="SUPFAM" id="SSF52091">
    <property type="entry name" value="SpoIIaa-like"/>
    <property type="match status" value="1"/>
</dbReference>
<dbReference type="InterPro" id="IPR002645">
    <property type="entry name" value="STAS_dom"/>
</dbReference>
<sequence length="129" mass="13623">MTDARDPSVGGISVSESADRTTAHLWGEIDDSVRQQAGATLTRALERGLPVVLDASRVEFIDSAGVAFLIQLCTVAREEGVTVSLHEPPRVVSEVIDLLGLHDLFDDVPPDAPGARDAGPHDQADRSGA</sequence>
<dbReference type="InterPro" id="IPR058548">
    <property type="entry name" value="MlaB-like_STAS"/>
</dbReference>
<feature type="region of interest" description="Disordered" evidence="1">
    <location>
        <begin position="107"/>
        <end position="129"/>
    </location>
</feature>
<feature type="domain" description="STAS" evidence="2">
    <location>
        <begin position="51"/>
        <end position="103"/>
    </location>
</feature>
<gene>
    <name evidence="3" type="ORF">N868_13270</name>
</gene>
<name>A0A0A0BSG1_9CELL</name>
<dbReference type="PROSITE" id="PS50801">
    <property type="entry name" value="STAS"/>
    <property type="match status" value="1"/>
</dbReference>
<evidence type="ECO:0000313" key="3">
    <source>
        <dbReference type="EMBL" id="KGM10850.1"/>
    </source>
</evidence>
<keyword evidence="4" id="KW-1185">Reference proteome</keyword>
<reference evidence="3 4" key="2">
    <citation type="journal article" date="2015" name="Stand. Genomic Sci.">
        <title>Draft genome sequence of Cellulomonas carbonis T26(T) and comparative analysis of six Cellulomonas genomes.</title>
        <authorList>
            <person name="Zhuang W."/>
            <person name="Zhang S."/>
            <person name="Xia X."/>
            <person name="Wang G."/>
        </authorList>
    </citation>
    <scope>NUCLEOTIDE SEQUENCE [LARGE SCALE GENOMIC DNA]</scope>
    <source>
        <strain evidence="3 4">T26</strain>
    </source>
</reference>
<reference evidence="3 4" key="1">
    <citation type="submission" date="2013-08" db="EMBL/GenBank/DDBJ databases">
        <title>Genome sequencing of Cellulomonas carbonis T26.</title>
        <authorList>
            <person name="Chen F."/>
            <person name="Li Y."/>
            <person name="Wang G."/>
        </authorList>
    </citation>
    <scope>NUCLEOTIDE SEQUENCE [LARGE SCALE GENOMIC DNA]</scope>
    <source>
        <strain evidence="3 4">T26</strain>
    </source>
</reference>
<feature type="compositionally biased region" description="Basic and acidic residues" evidence="1">
    <location>
        <begin position="118"/>
        <end position="129"/>
    </location>
</feature>
<evidence type="ECO:0000313" key="4">
    <source>
        <dbReference type="Proteomes" id="UP000029839"/>
    </source>
</evidence>
<evidence type="ECO:0000259" key="2">
    <source>
        <dbReference type="PROSITE" id="PS50801"/>
    </source>
</evidence>
<proteinExistence type="predicted"/>
<dbReference type="RefSeq" id="WP_081978703.1">
    <property type="nucleotide sequence ID" value="NZ_AXCY01000037.1"/>
</dbReference>
<dbReference type="AlphaFoldDB" id="A0A0A0BSG1"/>
<dbReference type="OrthoDB" id="5145734at2"/>
<accession>A0A0A0BSG1</accession>
<dbReference type="Pfam" id="PF13466">
    <property type="entry name" value="STAS_2"/>
    <property type="match status" value="1"/>
</dbReference>
<dbReference type="Proteomes" id="UP000029839">
    <property type="component" value="Unassembled WGS sequence"/>
</dbReference>